<feature type="compositionally biased region" description="Basic and acidic residues" evidence="11">
    <location>
        <begin position="170"/>
        <end position="201"/>
    </location>
</feature>
<dbReference type="GO" id="GO:0046872">
    <property type="term" value="F:metal ion binding"/>
    <property type="evidence" value="ECO:0007669"/>
    <property type="project" value="UniProtKB-KW"/>
</dbReference>
<evidence type="ECO:0000256" key="1">
    <source>
        <dbReference type="ARBA" id="ARBA00004173"/>
    </source>
</evidence>
<evidence type="ECO:0000256" key="2">
    <source>
        <dbReference type="ARBA" id="ARBA00010914"/>
    </source>
</evidence>
<dbReference type="PROSITE" id="PS00814">
    <property type="entry name" value="ADX"/>
    <property type="match status" value="1"/>
</dbReference>
<keyword evidence="6" id="KW-0249">Electron transport</keyword>
<feature type="region of interest" description="Disordered" evidence="11">
    <location>
        <begin position="170"/>
        <end position="227"/>
    </location>
</feature>
<evidence type="ECO:0000256" key="12">
    <source>
        <dbReference type="SAM" id="SignalP"/>
    </source>
</evidence>
<dbReference type="Proteomes" id="UP000287033">
    <property type="component" value="Unassembled WGS sequence"/>
</dbReference>
<accession>A0A401SGF7</accession>
<dbReference type="InterPro" id="IPR012675">
    <property type="entry name" value="Beta-grasp_dom_sf"/>
</dbReference>
<dbReference type="Gene3D" id="3.10.20.30">
    <property type="match status" value="1"/>
</dbReference>
<comment type="caution">
    <text evidence="14">The sequence shown here is derived from an EMBL/GenBank/DDBJ whole genome shotgun (WGS) entry which is preliminary data.</text>
</comment>
<keyword evidence="12" id="KW-0732">Signal</keyword>
<sequence length="227" mass="25074">MMMSCGVFKLQSLPAVLCGKLWFVGASTVKSVAVCRAAVNQQKRYFSLSTASGGNRPDEKLMVHFINRDNEKLTVPAKEGESLLDVVIKNNLDIDGFGACEGTLACSTCHIIFDKEVFENLDEIRDEEMDMLDLAFGLTSTSRLGCQICLKKSLDGITVKIPKEVSDVRESKGQCGEADREQRLAQGNKPREEADMGKQTERGGWCGVADREMRLMQGSRPREEADV</sequence>
<evidence type="ECO:0000256" key="8">
    <source>
        <dbReference type="ARBA" id="ARBA00023014"/>
    </source>
</evidence>
<dbReference type="CDD" id="cd00207">
    <property type="entry name" value="fer2"/>
    <property type="match status" value="1"/>
</dbReference>
<evidence type="ECO:0000313" key="15">
    <source>
        <dbReference type="Proteomes" id="UP000287033"/>
    </source>
</evidence>
<evidence type="ECO:0000259" key="13">
    <source>
        <dbReference type="PROSITE" id="PS51085"/>
    </source>
</evidence>
<dbReference type="PRINTS" id="PR00355">
    <property type="entry name" value="ADRENODOXIN"/>
</dbReference>
<feature type="chain" id="PRO_5019029581" description="2Fe-2S ferredoxin-type domain-containing protein" evidence="12">
    <location>
        <begin position="19"/>
        <end position="227"/>
    </location>
</feature>
<dbReference type="SUPFAM" id="SSF54292">
    <property type="entry name" value="2Fe-2S ferredoxin-like"/>
    <property type="match status" value="1"/>
</dbReference>
<keyword evidence="15" id="KW-1185">Reference proteome</keyword>
<feature type="compositionally biased region" description="Basic and acidic residues" evidence="11">
    <location>
        <begin position="209"/>
        <end position="227"/>
    </location>
</feature>
<protein>
    <recommendedName>
        <fullName evidence="13">2Fe-2S ferredoxin-type domain-containing protein</fullName>
    </recommendedName>
</protein>
<dbReference type="AlphaFoldDB" id="A0A401SGF7"/>
<evidence type="ECO:0000256" key="7">
    <source>
        <dbReference type="ARBA" id="ARBA00023004"/>
    </source>
</evidence>
<dbReference type="InterPro" id="IPR001041">
    <property type="entry name" value="2Fe-2S_ferredoxin-type"/>
</dbReference>
<gene>
    <name evidence="14" type="ORF">chiPu_0007948</name>
</gene>
<dbReference type="PROSITE" id="PS51085">
    <property type="entry name" value="2FE2S_FER_2"/>
    <property type="match status" value="1"/>
</dbReference>
<reference evidence="14 15" key="1">
    <citation type="journal article" date="2018" name="Nat. Ecol. Evol.">
        <title>Shark genomes provide insights into elasmobranch evolution and the origin of vertebrates.</title>
        <authorList>
            <person name="Hara Y"/>
            <person name="Yamaguchi K"/>
            <person name="Onimaru K"/>
            <person name="Kadota M"/>
            <person name="Koyanagi M"/>
            <person name="Keeley SD"/>
            <person name="Tatsumi K"/>
            <person name="Tanaka K"/>
            <person name="Motone F"/>
            <person name="Kageyama Y"/>
            <person name="Nozu R"/>
            <person name="Adachi N"/>
            <person name="Nishimura O"/>
            <person name="Nakagawa R"/>
            <person name="Tanegashima C"/>
            <person name="Kiyatake I"/>
            <person name="Matsumoto R"/>
            <person name="Murakumo K"/>
            <person name="Nishida K"/>
            <person name="Terakita A"/>
            <person name="Kuratani S"/>
            <person name="Sato K"/>
            <person name="Hyodo S Kuraku.S."/>
        </authorList>
    </citation>
    <scope>NUCLEOTIDE SEQUENCE [LARGE SCALE GENOMIC DNA]</scope>
</reference>
<dbReference type="OrthoDB" id="268593at2759"/>
<keyword evidence="4" id="KW-0001">2Fe-2S</keyword>
<feature type="signal peptide" evidence="12">
    <location>
        <begin position="1"/>
        <end position="18"/>
    </location>
</feature>
<dbReference type="InterPro" id="IPR036010">
    <property type="entry name" value="2Fe-2S_ferredoxin-like_sf"/>
</dbReference>
<evidence type="ECO:0000256" key="4">
    <source>
        <dbReference type="ARBA" id="ARBA00022714"/>
    </source>
</evidence>
<dbReference type="STRING" id="137246.A0A401SGF7"/>
<keyword evidence="5" id="KW-0479">Metal-binding</keyword>
<evidence type="ECO:0000256" key="10">
    <source>
        <dbReference type="ARBA" id="ARBA00034078"/>
    </source>
</evidence>
<dbReference type="FunFam" id="3.10.20.30:FF:000013">
    <property type="entry name" value="Adrenodoxin, mitochondrial"/>
    <property type="match status" value="1"/>
</dbReference>
<dbReference type="GO" id="GO:0051537">
    <property type="term" value="F:2 iron, 2 sulfur cluster binding"/>
    <property type="evidence" value="ECO:0007669"/>
    <property type="project" value="UniProtKB-KW"/>
</dbReference>
<dbReference type="InterPro" id="IPR001055">
    <property type="entry name" value="Adrenodoxin-like"/>
</dbReference>
<comment type="similarity">
    <text evidence="2">Belongs to the adrenodoxin/putidaredoxin family.</text>
</comment>
<organism evidence="14 15">
    <name type="scientific">Chiloscyllium punctatum</name>
    <name type="common">Brownbanded bambooshark</name>
    <name type="synonym">Hemiscyllium punctatum</name>
    <dbReference type="NCBI Taxonomy" id="137246"/>
    <lineage>
        <taxon>Eukaryota</taxon>
        <taxon>Metazoa</taxon>
        <taxon>Chordata</taxon>
        <taxon>Craniata</taxon>
        <taxon>Vertebrata</taxon>
        <taxon>Chondrichthyes</taxon>
        <taxon>Elasmobranchii</taxon>
        <taxon>Galeomorphii</taxon>
        <taxon>Galeoidea</taxon>
        <taxon>Orectolobiformes</taxon>
        <taxon>Hemiscylliidae</taxon>
        <taxon>Chiloscyllium</taxon>
    </lineage>
</organism>
<keyword evidence="9" id="KW-0496">Mitochondrion</keyword>
<evidence type="ECO:0000256" key="3">
    <source>
        <dbReference type="ARBA" id="ARBA00022448"/>
    </source>
</evidence>
<dbReference type="InterPro" id="IPR018298">
    <property type="entry name" value="Adrenodoxin_Fe-S_BS"/>
</dbReference>
<dbReference type="GO" id="GO:0140647">
    <property type="term" value="P:P450-containing electron transport chain"/>
    <property type="evidence" value="ECO:0007669"/>
    <property type="project" value="InterPro"/>
</dbReference>
<keyword evidence="8" id="KW-0411">Iron-sulfur</keyword>
<dbReference type="GO" id="GO:0009055">
    <property type="term" value="F:electron transfer activity"/>
    <property type="evidence" value="ECO:0007669"/>
    <property type="project" value="TreeGrafter"/>
</dbReference>
<comment type="cofactor">
    <cofactor evidence="10">
        <name>[2Fe-2S] cluster</name>
        <dbReference type="ChEBI" id="CHEBI:190135"/>
    </cofactor>
</comment>
<keyword evidence="3" id="KW-0813">Transport</keyword>
<dbReference type="EMBL" id="BEZZ01000254">
    <property type="protein sequence ID" value="GCC29506.1"/>
    <property type="molecule type" value="Genomic_DNA"/>
</dbReference>
<dbReference type="PANTHER" id="PTHR23426">
    <property type="entry name" value="FERREDOXIN/ADRENODOXIN"/>
    <property type="match status" value="1"/>
</dbReference>
<proteinExistence type="inferred from homology"/>
<evidence type="ECO:0000256" key="5">
    <source>
        <dbReference type="ARBA" id="ARBA00022723"/>
    </source>
</evidence>
<name>A0A401SGF7_CHIPU</name>
<keyword evidence="7" id="KW-0408">Iron</keyword>
<dbReference type="GO" id="GO:0005739">
    <property type="term" value="C:mitochondrion"/>
    <property type="evidence" value="ECO:0007669"/>
    <property type="project" value="UniProtKB-SubCell"/>
</dbReference>
<evidence type="ECO:0000256" key="11">
    <source>
        <dbReference type="SAM" id="MobiDB-lite"/>
    </source>
</evidence>
<evidence type="ECO:0000256" key="9">
    <source>
        <dbReference type="ARBA" id="ARBA00023128"/>
    </source>
</evidence>
<feature type="domain" description="2Fe-2S ferredoxin-type" evidence="13">
    <location>
        <begin position="61"/>
        <end position="165"/>
    </location>
</feature>
<evidence type="ECO:0000256" key="6">
    <source>
        <dbReference type="ARBA" id="ARBA00022982"/>
    </source>
</evidence>
<comment type="subcellular location">
    <subcellularLocation>
        <location evidence="1">Mitochondrion</location>
    </subcellularLocation>
</comment>
<evidence type="ECO:0000313" key="14">
    <source>
        <dbReference type="EMBL" id="GCC29506.1"/>
    </source>
</evidence>
<dbReference type="PANTHER" id="PTHR23426:SF70">
    <property type="entry name" value="2FE-2S FERREDOXIN-TYPE DOMAIN-CONTAINING PROTEIN"/>
    <property type="match status" value="1"/>
</dbReference>
<dbReference type="Pfam" id="PF00111">
    <property type="entry name" value="Fer2"/>
    <property type="match status" value="1"/>
</dbReference>